<keyword evidence="6 11" id="KW-0418">Kinase</keyword>
<protein>
    <recommendedName>
        <fullName evidence="11">Phosphotransferase</fullName>
        <ecNumber evidence="11">2.7.1.-</ecNumber>
    </recommendedName>
</protein>
<dbReference type="GO" id="GO:0005739">
    <property type="term" value="C:mitochondrion"/>
    <property type="evidence" value="ECO:0007669"/>
    <property type="project" value="TreeGrafter"/>
</dbReference>
<dbReference type="EC" id="2.7.1.-" evidence="11"/>
<name>A0A0G4HLB0_9ALVE</name>
<evidence type="ECO:0000256" key="10">
    <source>
        <dbReference type="ARBA" id="ARBA00047905"/>
    </source>
</evidence>
<sequence>MWGRGFASRHWRAFRASAFGATTAAAAALALPASGIVLCETKPAPSREARFGLEGLKEVGKRSPMEAPSLPSGDIKERWSLVQKDWSLTKPQLDKMVSSFLDELQKGLESRGTAGCFKMLDSCVTKIPTGNETGVYYSIDFGGTNLRVARFELKGDGKIKGDALKANLMTAGPPTAQKGLMDKTVSAREMFDHMADQVKQKIEIHGDAAEGPISVGFTFSFPSHQVRLDHSALAVWTKDFETGRGTDDPVEGQDVGALLKRSFKEKKIPADLKAIMNDTVGTLLSCAYANGGQRDFPPVYMGLILGTGSNGCYLEPQSASYGYTGNIINIEYGNFNRDLPTTPQDRDVDFNCDDPADRGKQLYEKMVAGKYMGELARRLTCFVLQESAPTLAWAKNSFPSEAASIVLKDNTADLSETAAVIQKYWGEPLPFESRVFLKGICTLVMDRSAALAAMGIAAVSIKTGRLERGRSSRDRGVLGMTVAVDGSLYTQNRWYADRLHHYLELILGRDRARLINVCTSNDGSGMGAAILVAAEEQN</sequence>
<evidence type="ECO:0000256" key="7">
    <source>
        <dbReference type="ARBA" id="ARBA00022840"/>
    </source>
</evidence>
<comment type="pathway">
    <text evidence="2">Carbohydrate metabolism; hexose metabolism.</text>
</comment>
<dbReference type="GO" id="GO:0006006">
    <property type="term" value="P:glucose metabolic process"/>
    <property type="evidence" value="ECO:0007669"/>
    <property type="project" value="TreeGrafter"/>
</dbReference>
<dbReference type="GO" id="GO:0008865">
    <property type="term" value="F:fructokinase activity"/>
    <property type="evidence" value="ECO:0007669"/>
    <property type="project" value="TreeGrafter"/>
</dbReference>
<dbReference type="EMBL" id="CDMZ01003051">
    <property type="protein sequence ID" value="CEM44940.1"/>
    <property type="molecule type" value="Genomic_DNA"/>
</dbReference>
<comment type="similarity">
    <text evidence="3 11">Belongs to the hexokinase family.</text>
</comment>
<dbReference type="UniPathway" id="UPA00109">
    <property type="reaction ID" value="UER00180"/>
</dbReference>
<feature type="domain" description="Hexokinase N-terminal" evidence="12">
    <location>
        <begin position="83"/>
        <end position="288"/>
    </location>
</feature>
<evidence type="ECO:0000256" key="11">
    <source>
        <dbReference type="RuleBase" id="RU362007"/>
    </source>
</evidence>
<dbReference type="PROSITE" id="PS00378">
    <property type="entry name" value="HEXOKINASE_1"/>
    <property type="match status" value="1"/>
</dbReference>
<evidence type="ECO:0000313" key="14">
    <source>
        <dbReference type="EMBL" id="CEM44940.1"/>
    </source>
</evidence>
<dbReference type="GO" id="GO:0004340">
    <property type="term" value="F:glucokinase activity"/>
    <property type="evidence" value="ECO:0007669"/>
    <property type="project" value="TreeGrafter"/>
</dbReference>
<evidence type="ECO:0000259" key="13">
    <source>
        <dbReference type="Pfam" id="PF03727"/>
    </source>
</evidence>
<dbReference type="Gene3D" id="3.40.367.20">
    <property type="match status" value="1"/>
</dbReference>
<evidence type="ECO:0000259" key="12">
    <source>
        <dbReference type="Pfam" id="PF00349"/>
    </source>
</evidence>
<dbReference type="Gene3D" id="3.30.420.40">
    <property type="match status" value="1"/>
</dbReference>
<evidence type="ECO:0000256" key="6">
    <source>
        <dbReference type="ARBA" id="ARBA00022777"/>
    </source>
</evidence>
<feature type="domain" description="Hexokinase C-terminal" evidence="13">
    <location>
        <begin position="301"/>
        <end position="533"/>
    </location>
</feature>
<dbReference type="InterPro" id="IPR001312">
    <property type="entry name" value="Hexokinase"/>
</dbReference>
<organism evidence="14">
    <name type="scientific">Chromera velia CCMP2878</name>
    <dbReference type="NCBI Taxonomy" id="1169474"/>
    <lineage>
        <taxon>Eukaryota</taxon>
        <taxon>Sar</taxon>
        <taxon>Alveolata</taxon>
        <taxon>Colpodellida</taxon>
        <taxon>Chromeraceae</taxon>
        <taxon>Chromera</taxon>
    </lineage>
</organism>
<dbReference type="InterPro" id="IPR022673">
    <property type="entry name" value="Hexokinase_C"/>
</dbReference>
<dbReference type="GO" id="GO:0001678">
    <property type="term" value="P:intracellular glucose homeostasis"/>
    <property type="evidence" value="ECO:0007669"/>
    <property type="project" value="InterPro"/>
</dbReference>
<dbReference type="InterPro" id="IPR043129">
    <property type="entry name" value="ATPase_NBD"/>
</dbReference>
<comment type="catalytic activity">
    <reaction evidence="10">
        <text>D-fructose + ATP = D-fructose 6-phosphate + ADP + H(+)</text>
        <dbReference type="Rhea" id="RHEA:16125"/>
        <dbReference type="ChEBI" id="CHEBI:15378"/>
        <dbReference type="ChEBI" id="CHEBI:30616"/>
        <dbReference type="ChEBI" id="CHEBI:37721"/>
        <dbReference type="ChEBI" id="CHEBI:61527"/>
        <dbReference type="ChEBI" id="CHEBI:456216"/>
        <dbReference type="EC" id="2.7.1.1"/>
    </reaction>
    <physiologicalReaction direction="left-to-right" evidence="10">
        <dbReference type="Rhea" id="RHEA:16126"/>
    </physiologicalReaction>
</comment>
<dbReference type="GO" id="GO:0006096">
    <property type="term" value="P:glycolytic process"/>
    <property type="evidence" value="ECO:0007669"/>
    <property type="project" value="UniProtKB-UniPathway"/>
</dbReference>
<dbReference type="PANTHER" id="PTHR19443:SF16">
    <property type="entry name" value="HEXOKINASE TYPE 1-RELATED"/>
    <property type="match status" value="1"/>
</dbReference>
<dbReference type="PhylomeDB" id="A0A0G4HLB0"/>
<keyword evidence="5 11" id="KW-0547">Nucleotide-binding</keyword>
<dbReference type="VEuPathDB" id="CryptoDB:Cvel_28726"/>
<dbReference type="GO" id="GO:0005829">
    <property type="term" value="C:cytosol"/>
    <property type="evidence" value="ECO:0007669"/>
    <property type="project" value="TreeGrafter"/>
</dbReference>
<dbReference type="PRINTS" id="PR00475">
    <property type="entry name" value="HEXOKINASE"/>
</dbReference>
<dbReference type="InterPro" id="IPR022672">
    <property type="entry name" value="Hexokinase_N"/>
</dbReference>
<proteinExistence type="inferred from homology"/>
<keyword evidence="7 11" id="KW-0067">ATP-binding</keyword>
<dbReference type="InterPro" id="IPR019807">
    <property type="entry name" value="Hexokinase_BS"/>
</dbReference>
<comment type="catalytic activity">
    <reaction evidence="9">
        <text>a D-hexose + ATP = a D-hexose 6-phosphate + ADP + H(+)</text>
        <dbReference type="Rhea" id="RHEA:22740"/>
        <dbReference type="ChEBI" id="CHEBI:4194"/>
        <dbReference type="ChEBI" id="CHEBI:15378"/>
        <dbReference type="ChEBI" id="CHEBI:30616"/>
        <dbReference type="ChEBI" id="CHEBI:229467"/>
        <dbReference type="ChEBI" id="CHEBI:456216"/>
        <dbReference type="EC" id="2.7.1.1"/>
    </reaction>
    <physiologicalReaction direction="left-to-right" evidence="9">
        <dbReference type="Rhea" id="RHEA:22741"/>
    </physiologicalReaction>
</comment>
<dbReference type="AlphaFoldDB" id="A0A0G4HLB0"/>
<dbReference type="GO" id="GO:0005524">
    <property type="term" value="F:ATP binding"/>
    <property type="evidence" value="ECO:0007669"/>
    <property type="project" value="UniProtKB-UniRule"/>
</dbReference>
<evidence type="ECO:0000256" key="3">
    <source>
        <dbReference type="ARBA" id="ARBA00009225"/>
    </source>
</evidence>
<accession>A0A0G4HLB0</accession>
<dbReference type="SUPFAM" id="SSF53067">
    <property type="entry name" value="Actin-like ATPase domain"/>
    <property type="match status" value="2"/>
</dbReference>
<evidence type="ECO:0000256" key="9">
    <source>
        <dbReference type="ARBA" id="ARBA00044613"/>
    </source>
</evidence>
<keyword evidence="4 11" id="KW-0808">Transferase</keyword>
<dbReference type="GO" id="GO:0005536">
    <property type="term" value="F:D-glucose binding"/>
    <property type="evidence" value="ECO:0007669"/>
    <property type="project" value="InterPro"/>
</dbReference>
<dbReference type="PANTHER" id="PTHR19443">
    <property type="entry name" value="HEXOKINASE"/>
    <property type="match status" value="1"/>
</dbReference>
<evidence type="ECO:0000256" key="1">
    <source>
        <dbReference type="ARBA" id="ARBA00004888"/>
    </source>
</evidence>
<evidence type="ECO:0000256" key="8">
    <source>
        <dbReference type="ARBA" id="ARBA00023152"/>
    </source>
</evidence>
<gene>
    <name evidence="14" type="ORF">Cvel_28726</name>
</gene>
<dbReference type="Pfam" id="PF03727">
    <property type="entry name" value="Hexokinase_2"/>
    <property type="match status" value="1"/>
</dbReference>
<reference evidence="14" key="1">
    <citation type="submission" date="2014-11" db="EMBL/GenBank/DDBJ databases">
        <authorList>
            <person name="Otto D Thomas"/>
            <person name="Naeem Raeece"/>
        </authorList>
    </citation>
    <scope>NUCLEOTIDE SEQUENCE</scope>
</reference>
<evidence type="ECO:0000256" key="2">
    <source>
        <dbReference type="ARBA" id="ARBA00005028"/>
    </source>
</evidence>
<dbReference type="Pfam" id="PF00349">
    <property type="entry name" value="Hexokinase_1"/>
    <property type="match status" value="1"/>
</dbReference>
<evidence type="ECO:0000256" key="5">
    <source>
        <dbReference type="ARBA" id="ARBA00022741"/>
    </source>
</evidence>
<evidence type="ECO:0000256" key="4">
    <source>
        <dbReference type="ARBA" id="ARBA00022679"/>
    </source>
</evidence>
<comment type="pathway">
    <text evidence="1">Carbohydrate degradation; glycolysis; D-glyceraldehyde 3-phosphate and glycerone phosphate from D-glucose: step 1/4.</text>
</comment>
<dbReference type="PROSITE" id="PS51748">
    <property type="entry name" value="HEXOKINASE_2"/>
    <property type="match status" value="1"/>
</dbReference>
<keyword evidence="8 11" id="KW-0324">Glycolysis</keyword>